<evidence type="ECO:0000313" key="2">
    <source>
        <dbReference type="Proteomes" id="UP000286415"/>
    </source>
</evidence>
<dbReference type="EMBL" id="NIRI02000056">
    <property type="protein sequence ID" value="KAG5446562.1"/>
    <property type="molecule type" value="Genomic_DNA"/>
</dbReference>
<dbReference type="OrthoDB" id="6227366at2759"/>
<accession>A0A3R7G3R1</accession>
<comment type="caution">
    <text evidence="1">The sequence shown here is derived from an EMBL/GenBank/DDBJ whole genome shotgun (WGS) entry which is preliminary data.</text>
</comment>
<protein>
    <submittedName>
        <fullName evidence="1">Uncharacterized protein</fullName>
    </submittedName>
</protein>
<proteinExistence type="predicted"/>
<reference evidence="1 2" key="1">
    <citation type="journal article" date="2018" name="Biotechnol. Adv.">
        <title>Improved genomic resources and new bioinformatic workflow for the carcinogenic parasite Clonorchis sinensis: Biotechnological implications.</title>
        <authorList>
            <person name="Wang D."/>
            <person name="Korhonen P.K."/>
            <person name="Gasser R.B."/>
            <person name="Young N.D."/>
        </authorList>
    </citation>
    <scope>NUCLEOTIDE SEQUENCE [LARGE SCALE GENOMIC DNA]</scope>
    <source>
        <strain evidence="1">Cs-k2</strain>
    </source>
</reference>
<sequence>MQGLSYPYAENHNYWDNGHNQDNPYCTQDIPLLSYQGFYTAGVGMEHCFISFRRGIKRKLELKATYGARWLKWLEHDFTDRKVRGSNPTSASRLPLSRLRQPGSIPALLLPLGGMAAGHRKGLTDEQLFSAFLKATCLVSQNGFKNAFLECHVSAGLTREDIFIV</sequence>
<dbReference type="AlphaFoldDB" id="A0A3R7G3R1"/>
<reference evidence="1 2" key="2">
    <citation type="journal article" date="2021" name="Genomics">
        <title>High-quality reference genome for Clonorchis sinensis.</title>
        <authorList>
            <person name="Young N.D."/>
            <person name="Stroehlein A.J."/>
            <person name="Kinkar L."/>
            <person name="Wang T."/>
            <person name="Sohn W.M."/>
            <person name="Chang B.C.H."/>
            <person name="Kaur P."/>
            <person name="Weisz D."/>
            <person name="Dudchenko O."/>
            <person name="Aiden E.L."/>
            <person name="Korhonen P.K."/>
            <person name="Gasser R.B."/>
        </authorList>
    </citation>
    <scope>NUCLEOTIDE SEQUENCE [LARGE SCALE GENOMIC DNA]</scope>
    <source>
        <strain evidence="1">Cs-k2</strain>
    </source>
</reference>
<dbReference type="InParanoid" id="A0A3R7G3R1"/>
<evidence type="ECO:0000313" key="1">
    <source>
        <dbReference type="EMBL" id="KAG5446562.1"/>
    </source>
</evidence>
<keyword evidence="2" id="KW-1185">Reference proteome</keyword>
<name>A0A3R7G3R1_CLOSI</name>
<organism evidence="1 2">
    <name type="scientific">Clonorchis sinensis</name>
    <name type="common">Chinese liver fluke</name>
    <dbReference type="NCBI Taxonomy" id="79923"/>
    <lineage>
        <taxon>Eukaryota</taxon>
        <taxon>Metazoa</taxon>
        <taxon>Spiralia</taxon>
        <taxon>Lophotrochozoa</taxon>
        <taxon>Platyhelminthes</taxon>
        <taxon>Trematoda</taxon>
        <taxon>Digenea</taxon>
        <taxon>Opisthorchiida</taxon>
        <taxon>Opisthorchiata</taxon>
        <taxon>Opisthorchiidae</taxon>
        <taxon>Clonorchis</taxon>
    </lineage>
</organism>
<dbReference type="Proteomes" id="UP000286415">
    <property type="component" value="Unassembled WGS sequence"/>
</dbReference>
<gene>
    <name evidence="1" type="ORF">CSKR_111598</name>
</gene>